<dbReference type="InterPro" id="IPR011990">
    <property type="entry name" value="TPR-like_helical_dom_sf"/>
</dbReference>
<dbReference type="Pfam" id="PF13374">
    <property type="entry name" value="TPR_10"/>
    <property type="match status" value="1"/>
</dbReference>
<dbReference type="VEuPathDB" id="FungiDB:I7I51_02832"/>
<dbReference type="AlphaFoldDB" id="A0A8A1MPW9"/>
<reference evidence="1" key="1">
    <citation type="submission" date="2021-01" db="EMBL/GenBank/DDBJ databases">
        <title>Chromosome-level genome assembly of a human fungal pathogen reveals clustering of transcriptionally co-regulated genes.</title>
        <authorList>
            <person name="Voorhies M."/>
            <person name="Cohen S."/>
            <person name="Shea T.P."/>
            <person name="Petrus S."/>
            <person name="Munoz J.F."/>
            <person name="Poplawski S."/>
            <person name="Goldman W.E."/>
            <person name="Michael T."/>
            <person name="Cuomo C.A."/>
            <person name="Sil A."/>
            <person name="Beyhan S."/>
        </authorList>
    </citation>
    <scope>NUCLEOTIDE SEQUENCE</scope>
    <source>
        <strain evidence="1">WU24</strain>
    </source>
</reference>
<name>A0A8A1MPW9_AJECA</name>
<evidence type="ECO:0000313" key="2">
    <source>
        <dbReference type="Proteomes" id="UP000663671"/>
    </source>
</evidence>
<protein>
    <submittedName>
        <fullName evidence="1">Uncharacterized protein</fullName>
    </submittedName>
</protein>
<accession>A0A8A1MPW9</accession>
<dbReference type="EMBL" id="CP069116">
    <property type="protein sequence ID" value="QSS66643.1"/>
    <property type="molecule type" value="Genomic_DNA"/>
</dbReference>
<sequence length="261" mass="29439">MSSTGNIGNKTGVPLKHRDYRPEDLPSAVRTDCRYSTEIRIIFASASPGFKIRDGNWYCEANHLSKLPKFGKDVWSCSLETVQPMAKLGHSFCLIGQHSESPREALGPEELDILTTPSHLKSKTLHERVFNTKMHISGEMNPDTLMAMSNLVMVLLDPRQGEHARRMVHKVHASREERVGNEHPYTLIGSWAVSPLPNKWLGDEHLDEALMGCTELGRVYARQDHVCEAEELILGKFQRIKETGGNDHYDYLRGVEARLAP</sequence>
<proteinExistence type="predicted"/>
<dbReference type="Gene3D" id="1.25.40.10">
    <property type="entry name" value="Tetratricopeptide repeat domain"/>
    <property type="match status" value="1"/>
</dbReference>
<gene>
    <name evidence="1" type="ORF">I7I51_02832</name>
</gene>
<dbReference type="Proteomes" id="UP000663671">
    <property type="component" value="Chromosome 6"/>
</dbReference>
<evidence type="ECO:0000313" key="1">
    <source>
        <dbReference type="EMBL" id="QSS66643.1"/>
    </source>
</evidence>
<organism evidence="1 2">
    <name type="scientific">Ajellomyces capsulatus</name>
    <name type="common">Darling's disease fungus</name>
    <name type="synonym">Histoplasma capsulatum</name>
    <dbReference type="NCBI Taxonomy" id="5037"/>
    <lineage>
        <taxon>Eukaryota</taxon>
        <taxon>Fungi</taxon>
        <taxon>Dikarya</taxon>
        <taxon>Ascomycota</taxon>
        <taxon>Pezizomycotina</taxon>
        <taxon>Eurotiomycetes</taxon>
        <taxon>Eurotiomycetidae</taxon>
        <taxon>Onygenales</taxon>
        <taxon>Ajellomycetaceae</taxon>
        <taxon>Histoplasma</taxon>
    </lineage>
</organism>
<dbReference type="OrthoDB" id="4185609at2759"/>